<accession>A0A0D6PJY6</accession>
<reference evidence="1 2" key="1">
    <citation type="submission" date="2012-11" db="EMBL/GenBank/DDBJ databases">
        <title>Whole genome sequence of Acidocella aminolytica 101 = DSM 11237.</title>
        <authorList>
            <person name="Azuma Y."/>
            <person name="Higashiura N."/>
            <person name="Hirakawa H."/>
            <person name="Matsushita K."/>
        </authorList>
    </citation>
    <scope>NUCLEOTIDE SEQUENCE [LARGE SCALE GENOMIC DNA]</scope>
    <source>
        <strain evidence="2">101 / DSM 11237</strain>
    </source>
</reference>
<evidence type="ECO:0000313" key="2">
    <source>
        <dbReference type="Proteomes" id="UP000032668"/>
    </source>
</evidence>
<dbReference type="EMBL" id="BANC01000148">
    <property type="protein sequence ID" value="GAN82075.1"/>
    <property type="molecule type" value="Genomic_DNA"/>
</dbReference>
<proteinExistence type="predicted"/>
<evidence type="ECO:0000313" key="1">
    <source>
        <dbReference type="EMBL" id="GAN82075.1"/>
    </source>
</evidence>
<gene>
    <name evidence="1" type="ORF">Aam_151_001</name>
</gene>
<protein>
    <submittedName>
        <fullName evidence="1">Uncharacterized protein</fullName>
    </submittedName>
</protein>
<name>A0A0D6PJY6_9PROT</name>
<dbReference type="Proteomes" id="UP000032668">
    <property type="component" value="Unassembled WGS sequence"/>
</dbReference>
<keyword evidence="2" id="KW-1185">Reference proteome</keyword>
<comment type="caution">
    <text evidence="1">The sequence shown here is derived from an EMBL/GenBank/DDBJ whole genome shotgun (WGS) entry which is preliminary data.</text>
</comment>
<organism evidence="1 2">
    <name type="scientific">Acidocella aminolytica 101 = DSM 11237</name>
    <dbReference type="NCBI Taxonomy" id="1120923"/>
    <lineage>
        <taxon>Bacteria</taxon>
        <taxon>Pseudomonadati</taxon>
        <taxon>Pseudomonadota</taxon>
        <taxon>Alphaproteobacteria</taxon>
        <taxon>Acetobacterales</taxon>
        <taxon>Acidocellaceae</taxon>
        <taxon>Acidocella</taxon>
    </lineage>
</organism>
<sequence>MTDQAAQSGYHEIVQAAYAPCVVRIGSEPSPMHDDYATLIGAGRVLVVEKVGIVQG</sequence>
<dbReference type="AlphaFoldDB" id="A0A0D6PJY6"/>